<dbReference type="Proteomes" id="UP001341281">
    <property type="component" value="Chromosome 01"/>
</dbReference>
<dbReference type="EMBL" id="CP144745">
    <property type="protein sequence ID" value="WVZ54915.1"/>
    <property type="molecule type" value="Genomic_DNA"/>
</dbReference>
<evidence type="ECO:0000256" key="1">
    <source>
        <dbReference type="SAM" id="Phobius"/>
    </source>
</evidence>
<keyword evidence="3" id="KW-1185">Reference proteome</keyword>
<evidence type="ECO:0000313" key="3">
    <source>
        <dbReference type="Proteomes" id="UP001341281"/>
    </source>
</evidence>
<protein>
    <submittedName>
        <fullName evidence="2">Uncharacterized protein</fullName>
    </submittedName>
</protein>
<feature type="transmembrane region" description="Helical" evidence="1">
    <location>
        <begin position="52"/>
        <end position="76"/>
    </location>
</feature>
<proteinExistence type="predicted"/>
<accession>A0AAQ3SLG3</accession>
<organism evidence="2 3">
    <name type="scientific">Paspalum notatum var. saurae</name>
    <dbReference type="NCBI Taxonomy" id="547442"/>
    <lineage>
        <taxon>Eukaryota</taxon>
        <taxon>Viridiplantae</taxon>
        <taxon>Streptophyta</taxon>
        <taxon>Embryophyta</taxon>
        <taxon>Tracheophyta</taxon>
        <taxon>Spermatophyta</taxon>
        <taxon>Magnoliopsida</taxon>
        <taxon>Liliopsida</taxon>
        <taxon>Poales</taxon>
        <taxon>Poaceae</taxon>
        <taxon>PACMAD clade</taxon>
        <taxon>Panicoideae</taxon>
        <taxon>Andropogonodae</taxon>
        <taxon>Paspaleae</taxon>
        <taxon>Paspalinae</taxon>
        <taxon>Paspalum</taxon>
    </lineage>
</organism>
<evidence type="ECO:0000313" key="2">
    <source>
        <dbReference type="EMBL" id="WVZ54915.1"/>
    </source>
</evidence>
<keyword evidence="1" id="KW-0812">Transmembrane</keyword>
<dbReference type="AlphaFoldDB" id="A0AAQ3SLG3"/>
<gene>
    <name evidence="2" type="ORF">U9M48_005651</name>
</gene>
<keyword evidence="1" id="KW-1133">Transmembrane helix</keyword>
<name>A0AAQ3SLG3_PASNO</name>
<feature type="transmembrane region" description="Helical" evidence="1">
    <location>
        <begin position="88"/>
        <end position="110"/>
    </location>
</feature>
<sequence>MSPSMDTLKDRVGAFTEGILIMACPVLAAVALKKVDLRSQGDAAVRGSVSPLAAVCLLLCSLAFVVLDMASALRAWLPHQLMFRVSKLLVHLCAIFQMLLAYMILLLIAMKFEASMVLLVVFGPFIVYCCYLSVVRSTEGSERAAVDCGKENLEPSLEFSAAVTSLLFLGLEGLALEGQTAGVGRDLDRPSPCCAPLLDLRLLRDGQCCHALGGGPSH</sequence>
<feature type="transmembrane region" description="Helical" evidence="1">
    <location>
        <begin position="12"/>
        <end position="32"/>
    </location>
</feature>
<keyword evidence="1" id="KW-0472">Membrane</keyword>
<feature type="transmembrane region" description="Helical" evidence="1">
    <location>
        <begin position="116"/>
        <end position="134"/>
    </location>
</feature>
<reference evidence="2 3" key="1">
    <citation type="submission" date="2024-02" db="EMBL/GenBank/DDBJ databases">
        <title>High-quality chromosome-scale genome assembly of Pensacola bahiagrass (Paspalum notatum Flugge var. saurae).</title>
        <authorList>
            <person name="Vega J.M."/>
            <person name="Podio M."/>
            <person name="Orjuela J."/>
            <person name="Siena L.A."/>
            <person name="Pessino S.C."/>
            <person name="Combes M.C."/>
            <person name="Mariac C."/>
            <person name="Albertini E."/>
            <person name="Pupilli F."/>
            <person name="Ortiz J.P.A."/>
            <person name="Leblanc O."/>
        </authorList>
    </citation>
    <scope>NUCLEOTIDE SEQUENCE [LARGE SCALE GENOMIC DNA]</scope>
    <source>
        <strain evidence="2">R1</strain>
        <tissue evidence="2">Leaf</tissue>
    </source>
</reference>